<feature type="domain" description="Fatty acid hydroxylase" evidence="8">
    <location>
        <begin position="149"/>
        <end position="284"/>
    </location>
</feature>
<evidence type="ECO:0000256" key="3">
    <source>
        <dbReference type="ARBA" id="ARBA00022989"/>
    </source>
</evidence>
<dbReference type="GO" id="GO:0005506">
    <property type="term" value="F:iron ion binding"/>
    <property type="evidence" value="ECO:0007669"/>
    <property type="project" value="InterPro"/>
</dbReference>
<keyword evidence="2 7" id="KW-0812">Transmembrane</keyword>
<dbReference type="GO" id="GO:0050479">
    <property type="term" value="F:glyceryl-ether monooxygenase activity"/>
    <property type="evidence" value="ECO:0007669"/>
    <property type="project" value="TreeGrafter"/>
</dbReference>
<dbReference type="PANTHER" id="PTHR21624">
    <property type="entry name" value="STEROL DESATURASE-RELATED PROTEIN"/>
    <property type="match status" value="1"/>
</dbReference>
<evidence type="ECO:0000256" key="4">
    <source>
        <dbReference type="ARBA" id="ARBA00023002"/>
    </source>
</evidence>
<keyword evidence="10" id="KW-1185">Reference proteome</keyword>
<evidence type="ECO:0000256" key="1">
    <source>
        <dbReference type="ARBA" id="ARBA00004127"/>
    </source>
</evidence>
<evidence type="ECO:0000256" key="7">
    <source>
        <dbReference type="SAM" id="Phobius"/>
    </source>
</evidence>
<dbReference type="AlphaFoldDB" id="A0A562ZN88"/>
<dbReference type="EMBL" id="VOBQ01000014">
    <property type="protein sequence ID" value="TWO69788.1"/>
    <property type="molecule type" value="Genomic_DNA"/>
</dbReference>
<evidence type="ECO:0000313" key="9">
    <source>
        <dbReference type="EMBL" id="TWO69788.1"/>
    </source>
</evidence>
<dbReference type="Pfam" id="PF04116">
    <property type="entry name" value="FA_hydroxylase"/>
    <property type="match status" value="1"/>
</dbReference>
<keyword evidence="6 7" id="KW-0472">Membrane</keyword>
<dbReference type="GO" id="GO:0016020">
    <property type="term" value="C:membrane"/>
    <property type="evidence" value="ECO:0007669"/>
    <property type="project" value="GOC"/>
</dbReference>
<feature type="transmembrane region" description="Helical" evidence="7">
    <location>
        <begin position="143"/>
        <end position="163"/>
    </location>
</feature>
<evidence type="ECO:0000256" key="6">
    <source>
        <dbReference type="ARBA" id="ARBA00023136"/>
    </source>
</evidence>
<dbReference type="RefSeq" id="WP_145894501.1">
    <property type="nucleotide sequence ID" value="NZ_VOBQ01000014.1"/>
</dbReference>
<protein>
    <submittedName>
        <fullName evidence="9">Sterol desaturase family protein</fullName>
    </submittedName>
</protein>
<proteinExistence type="predicted"/>
<dbReference type="GO" id="GO:0008610">
    <property type="term" value="P:lipid biosynthetic process"/>
    <property type="evidence" value="ECO:0007669"/>
    <property type="project" value="InterPro"/>
</dbReference>
<dbReference type="GO" id="GO:0006643">
    <property type="term" value="P:membrane lipid metabolic process"/>
    <property type="evidence" value="ECO:0007669"/>
    <property type="project" value="TreeGrafter"/>
</dbReference>
<dbReference type="PANTHER" id="PTHR21624:SF1">
    <property type="entry name" value="ALKYLGLYCEROL MONOOXYGENASE"/>
    <property type="match status" value="1"/>
</dbReference>
<evidence type="ECO:0000259" key="8">
    <source>
        <dbReference type="Pfam" id="PF04116"/>
    </source>
</evidence>
<feature type="transmembrane region" description="Helical" evidence="7">
    <location>
        <begin position="66"/>
        <end position="84"/>
    </location>
</feature>
<evidence type="ECO:0000313" key="10">
    <source>
        <dbReference type="Proteomes" id="UP000318199"/>
    </source>
</evidence>
<sequence length="339" mass="38365">MRAFRSWAPTRRLGHWSRRSGAAWPLLAGFAALVLLLEAGFELVDAAHLLIPRQWPTPYLGQCLDLLLHLGVIGFMLALVERLFPGSASPKRYLQALWFWAWYIPVAVWCGNAVHDFVTRHGIEPLLSVGLADLRLENPWQTVAGAALVLLGAIVLDFFVYWFHRMQHAVPLLWAFHSTHHANRSLNGVGSYHHPLEDVLRIPFMMLPLALTIEIEAPQLAFVSAFVATWGFVNHMDTHLHFGPLLRNVFADPWYHRVHHSLATEHYDKNFAGTFSLWDRLFGTQVLPPADAHQLPVGLVDVPHPEGLRDYLFTPLRVLSRRLRPAKADATDEALGKSH</sequence>
<accession>A0A562ZN88</accession>
<dbReference type="OrthoDB" id="9770329at2"/>
<gene>
    <name evidence="9" type="ORF">FN976_18390</name>
</gene>
<reference evidence="9 10" key="1">
    <citation type="submission" date="2019-07" db="EMBL/GenBank/DDBJ databases">
        <title>Caenimonas sedimenti sp. nov., isolated from activated sludge.</title>
        <authorList>
            <person name="Xu J."/>
        </authorList>
    </citation>
    <scope>NUCLEOTIDE SEQUENCE [LARGE SCALE GENOMIC DNA]</scope>
    <source>
        <strain evidence="9 10">HX-9-20</strain>
    </source>
</reference>
<comment type="caution">
    <text evidence="9">The sequence shown here is derived from an EMBL/GenBank/DDBJ whole genome shotgun (WGS) entry which is preliminary data.</text>
</comment>
<dbReference type="Proteomes" id="UP000318199">
    <property type="component" value="Unassembled WGS sequence"/>
</dbReference>
<feature type="transmembrane region" description="Helical" evidence="7">
    <location>
        <begin position="96"/>
        <end position="115"/>
    </location>
</feature>
<organism evidence="9 10">
    <name type="scientific">Caenimonas sedimenti</name>
    <dbReference type="NCBI Taxonomy" id="2596921"/>
    <lineage>
        <taxon>Bacteria</taxon>
        <taxon>Pseudomonadati</taxon>
        <taxon>Pseudomonadota</taxon>
        <taxon>Betaproteobacteria</taxon>
        <taxon>Burkholderiales</taxon>
        <taxon>Comamonadaceae</taxon>
        <taxon>Caenimonas</taxon>
    </lineage>
</organism>
<dbReference type="InterPro" id="IPR006694">
    <property type="entry name" value="Fatty_acid_hydroxylase"/>
</dbReference>
<evidence type="ECO:0000256" key="2">
    <source>
        <dbReference type="ARBA" id="ARBA00022692"/>
    </source>
</evidence>
<evidence type="ECO:0000256" key="5">
    <source>
        <dbReference type="ARBA" id="ARBA00023098"/>
    </source>
</evidence>
<name>A0A562ZN88_9BURK</name>
<dbReference type="GO" id="GO:0012505">
    <property type="term" value="C:endomembrane system"/>
    <property type="evidence" value="ECO:0007669"/>
    <property type="project" value="UniProtKB-SubCell"/>
</dbReference>
<dbReference type="InterPro" id="IPR051689">
    <property type="entry name" value="Sterol_desaturase/TMEM195"/>
</dbReference>
<keyword evidence="5" id="KW-0443">Lipid metabolism</keyword>
<comment type="subcellular location">
    <subcellularLocation>
        <location evidence="1">Endomembrane system</location>
        <topology evidence="1">Multi-pass membrane protein</topology>
    </subcellularLocation>
</comment>
<keyword evidence="4" id="KW-0560">Oxidoreductase</keyword>
<keyword evidence="3 7" id="KW-1133">Transmembrane helix</keyword>